<evidence type="ECO:0000313" key="3">
    <source>
        <dbReference type="EMBL" id="KAK3270627.1"/>
    </source>
</evidence>
<accession>A0AAE0C3X2</accession>
<dbReference type="AlphaFoldDB" id="A0AAE0C3X2"/>
<organism evidence="2 4">
    <name type="scientific">Cymbomonas tetramitiformis</name>
    <dbReference type="NCBI Taxonomy" id="36881"/>
    <lineage>
        <taxon>Eukaryota</taxon>
        <taxon>Viridiplantae</taxon>
        <taxon>Chlorophyta</taxon>
        <taxon>Pyramimonadophyceae</taxon>
        <taxon>Pyramimonadales</taxon>
        <taxon>Pyramimonadaceae</taxon>
        <taxon>Cymbomonas</taxon>
    </lineage>
</organism>
<gene>
    <name evidence="3" type="ORF">CYMTET_20981</name>
    <name evidence="2" type="ORF">CYMTET_43526</name>
</gene>
<proteinExistence type="predicted"/>
<protein>
    <submittedName>
        <fullName evidence="2">Uncharacterized protein</fullName>
    </submittedName>
</protein>
<evidence type="ECO:0000256" key="1">
    <source>
        <dbReference type="SAM" id="MobiDB-lite"/>
    </source>
</evidence>
<reference evidence="2 4" key="1">
    <citation type="journal article" date="2015" name="Genome Biol. Evol.">
        <title>Comparative Genomics of a Bacterivorous Green Alga Reveals Evolutionary Causalities and Consequences of Phago-Mixotrophic Mode of Nutrition.</title>
        <authorList>
            <person name="Burns J.A."/>
            <person name="Paasch A."/>
            <person name="Narechania A."/>
            <person name="Kim E."/>
        </authorList>
    </citation>
    <scope>NUCLEOTIDE SEQUENCE [LARGE SCALE GENOMIC DNA]</scope>
    <source>
        <strain evidence="2">PLY_AMNH</strain>
    </source>
</reference>
<feature type="compositionally biased region" description="Basic and acidic residues" evidence="1">
    <location>
        <begin position="253"/>
        <end position="267"/>
    </location>
</feature>
<feature type="region of interest" description="Disordered" evidence="1">
    <location>
        <begin position="37"/>
        <end position="81"/>
    </location>
</feature>
<feature type="region of interest" description="Disordered" evidence="1">
    <location>
        <begin position="240"/>
        <end position="316"/>
    </location>
</feature>
<feature type="compositionally biased region" description="Low complexity" evidence="1">
    <location>
        <begin position="270"/>
        <end position="316"/>
    </location>
</feature>
<sequence>MSVKELHAEYVESCELFGVEHTHEGFVDYVAKVRAKGTPSEPKGIEETPLAFLDKGKKRAKEDDEDDEEGGGEGSKKRRKGARSAFEAQLIKACHEEFELRVKDGRLEPLLHVPKQESAVSKYVTAVQNRCKWATAPTNSFVRAKARSIVNNNRYLWKCGRWATDTKTGMCTWVDPQKLHPYTTCMEEGVPTTCPVRQIAKKMEVLKALPEFELEEGPNSKVECLQGEARQRLVAYLYDHNAPDKDDEEEADRLEADAKKKEVEAKAKKAPASASASAKGKAKASEGPASASAKGKAKAAASPAPSPAKPAKLAKPEAPNVEDIFKVGKEVVVYAGAQTEYEAMKSSLRPDKGGLVTNTGRLKANVGLFAGLVVANAVGDILPNHIMDGPDFPLTEGLIGIKVTDILDMKMLCKEKPYAYVRSAISYIMKEVDKRLPEGMDASHRVGNPGSEASLLLQKAFMREGRTKIKTL</sequence>
<name>A0AAE0C3X2_9CHLO</name>
<dbReference type="Proteomes" id="UP001190700">
    <property type="component" value="Unassembled WGS sequence"/>
</dbReference>
<keyword evidence="4" id="KW-1185">Reference proteome</keyword>
<reference evidence="2" key="2">
    <citation type="submission" date="2023-06" db="EMBL/GenBank/DDBJ databases">
        <title>Long-read-based genome assembly of the green algal bacterivore Cymbomonas tetramitiformis.</title>
        <authorList>
            <person name="Gyaltshen Y."/>
            <person name="Rozenberg A."/>
            <person name="Paasch A."/>
            <person name="Burns J.A."/>
            <person name="Warring S."/>
            <person name="Larson R."/>
            <person name="Maurer-Alcala X."/>
            <person name="Dacks J."/>
            <person name="Kim E."/>
        </authorList>
    </citation>
    <scope>NUCLEOTIDE SEQUENCE</scope>
    <source>
        <strain evidence="2">PLY_AMNH</strain>
    </source>
</reference>
<evidence type="ECO:0000313" key="2">
    <source>
        <dbReference type="EMBL" id="KAK3246960.1"/>
    </source>
</evidence>
<evidence type="ECO:0000313" key="4">
    <source>
        <dbReference type="Proteomes" id="UP001190700"/>
    </source>
</evidence>
<comment type="caution">
    <text evidence="2">The sequence shown here is derived from an EMBL/GenBank/DDBJ whole genome shotgun (WGS) entry which is preliminary data.</text>
</comment>
<dbReference type="EMBL" id="LGRX02010280">
    <property type="protein sequence ID" value="KAK3270627.1"/>
    <property type="molecule type" value="Genomic_DNA"/>
</dbReference>
<dbReference type="EMBL" id="LGRX02029345">
    <property type="protein sequence ID" value="KAK3246960.1"/>
    <property type="molecule type" value="Genomic_DNA"/>
</dbReference>